<dbReference type="FunFam" id="1.10.10.10:FF:000001">
    <property type="entry name" value="LysR family transcriptional regulator"/>
    <property type="match status" value="1"/>
</dbReference>
<evidence type="ECO:0000256" key="1">
    <source>
        <dbReference type="ARBA" id="ARBA00009437"/>
    </source>
</evidence>
<name>A0A5A7S872_9NOCA</name>
<evidence type="ECO:0000313" key="7">
    <source>
        <dbReference type="EMBL" id="KAA0020074.1"/>
    </source>
</evidence>
<dbReference type="PRINTS" id="PR00039">
    <property type="entry name" value="HTHLYSR"/>
</dbReference>
<protein>
    <submittedName>
        <fullName evidence="7">LysR family transcriptional regulator</fullName>
    </submittedName>
</protein>
<dbReference type="AlphaFoldDB" id="A0A5A7S872"/>
<proteinExistence type="inferred from homology"/>
<dbReference type="Pfam" id="PF00126">
    <property type="entry name" value="HTH_1"/>
    <property type="match status" value="1"/>
</dbReference>
<evidence type="ECO:0000256" key="5">
    <source>
        <dbReference type="ARBA" id="ARBA00023163"/>
    </source>
</evidence>
<keyword evidence="5" id="KW-0804">Transcription</keyword>
<evidence type="ECO:0000259" key="6">
    <source>
        <dbReference type="PROSITE" id="PS50931"/>
    </source>
</evidence>
<dbReference type="Proteomes" id="UP000322244">
    <property type="component" value="Unassembled WGS sequence"/>
</dbReference>
<dbReference type="PROSITE" id="PS50931">
    <property type="entry name" value="HTH_LYSR"/>
    <property type="match status" value="1"/>
</dbReference>
<dbReference type="InterPro" id="IPR005119">
    <property type="entry name" value="LysR_subst-bd"/>
</dbReference>
<dbReference type="InterPro" id="IPR036388">
    <property type="entry name" value="WH-like_DNA-bd_sf"/>
</dbReference>
<reference evidence="7 8" key="1">
    <citation type="submission" date="2019-07" db="EMBL/GenBank/DDBJ databases">
        <title>Rhodococcus cavernicolus sp. nov., isolated from a cave.</title>
        <authorList>
            <person name="Lee S.D."/>
        </authorList>
    </citation>
    <scope>NUCLEOTIDE SEQUENCE [LARGE SCALE GENOMIC DNA]</scope>
    <source>
        <strain evidence="7 8">C1-24</strain>
    </source>
</reference>
<dbReference type="EMBL" id="VLNY01000014">
    <property type="protein sequence ID" value="KAA0020074.1"/>
    <property type="molecule type" value="Genomic_DNA"/>
</dbReference>
<dbReference type="GO" id="GO:0003677">
    <property type="term" value="F:DNA binding"/>
    <property type="evidence" value="ECO:0007669"/>
    <property type="project" value="UniProtKB-KW"/>
</dbReference>
<gene>
    <name evidence="7" type="ORF">FOY51_22195</name>
</gene>
<dbReference type="InterPro" id="IPR036390">
    <property type="entry name" value="WH_DNA-bd_sf"/>
</dbReference>
<dbReference type="SUPFAM" id="SSF46785">
    <property type="entry name" value="Winged helix' DNA-binding domain"/>
    <property type="match status" value="1"/>
</dbReference>
<sequence length="291" mass="31235">MDVIRHLRFFVAVAEEGHFGRAAASLGMTQPPVSLGVRRLEERLGLALFERSSRGVALTQAGAQLLPRARLLVADAARFDDEARRLTEERGATRWGMTTGCSDRLLTACVGSLRSGGAAQVATTIGATTDLVEQVRAGGLDLAVIEHPAVTTGLHCGPVVTVPRWVVVPADHAAARARTAQVRTLRGLALATLPRDAGPPAYDLFRDLWRERGLDPQIVESDGDTALFAKVAAGGCFGVTTTVPTDIPGIAWISLLPDRIALRLRIVRRSKDEHDDAAHALDRVLLQGRKQ</sequence>
<accession>A0A5A7S872</accession>
<dbReference type="OrthoDB" id="3176554at2"/>
<evidence type="ECO:0000256" key="3">
    <source>
        <dbReference type="ARBA" id="ARBA00023125"/>
    </source>
</evidence>
<keyword evidence="2" id="KW-0805">Transcription regulation</keyword>
<evidence type="ECO:0000313" key="8">
    <source>
        <dbReference type="Proteomes" id="UP000322244"/>
    </source>
</evidence>
<dbReference type="Gene3D" id="3.40.190.290">
    <property type="match status" value="1"/>
</dbReference>
<organism evidence="7 8">
    <name type="scientific">Antrihabitans cavernicola</name>
    <dbReference type="NCBI Taxonomy" id="2495913"/>
    <lineage>
        <taxon>Bacteria</taxon>
        <taxon>Bacillati</taxon>
        <taxon>Actinomycetota</taxon>
        <taxon>Actinomycetes</taxon>
        <taxon>Mycobacteriales</taxon>
        <taxon>Nocardiaceae</taxon>
        <taxon>Antrihabitans</taxon>
    </lineage>
</organism>
<comment type="similarity">
    <text evidence="1">Belongs to the LysR transcriptional regulatory family.</text>
</comment>
<dbReference type="GO" id="GO:0003700">
    <property type="term" value="F:DNA-binding transcription factor activity"/>
    <property type="evidence" value="ECO:0007669"/>
    <property type="project" value="InterPro"/>
</dbReference>
<keyword evidence="4" id="KW-0010">Activator</keyword>
<comment type="caution">
    <text evidence="7">The sequence shown here is derived from an EMBL/GenBank/DDBJ whole genome shotgun (WGS) entry which is preliminary data.</text>
</comment>
<dbReference type="PANTHER" id="PTHR30346">
    <property type="entry name" value="TRANSCRIPTIONAL DUAL REGULATOR HCAR-RELATED"/>
    <property type="match status" value="1"/>
</dbReference>
<dbReference type="SUPFAM" id="SSF53850">
    <property type="entry name" value="Periplasmic binding protein-like II"/>
    <property type="match status" value="1"/>
</dbReference>
<evidence type="ECO:0000256" key="4">
    <source>
        <dbReference type="ARBA" id="ARBA00023159"/>
    </source>
</evidence>
<dbReference type="RefSeq" id="WP_149432455.1">
    <property type="nucleotide sequence ID" value="NZ_VLNY01000014.1"/>
</dbReference>
<dbReference type="GO" id="GO:0032993">
    <property type="term" value="C:protein-DNA complex"/>
    <property type="evidence" value="ECO:0007669"/>
    <property type="project" value="TreeGrafter"/>
</dbReference>
<dbReference type="PANTHER" id="PTHR30346:SF0">
    <property type="entry name" value="HCA OPERON TRANSCRIPTIONAL ACTIVATOR HCAR"/>
    <property type="match status" value="1"/>
</dbReference>
<dbReference type="Pfam" id="PF03466">
    <property type="entry name" value="LysR_substrate"/>
    <property type="match status" value="1"/>
</dbReference>
<dbReference type="InterPro" id="IPR000847">
    <property type="entry name" value="LysR_HTH_N"/>
</dbReference>
<keyword evidence="8" id="KW-1185">Reference proteome</keyword>
<keyword evidence="3" id="KW-0238">DNA-binding</keyword>
<feature type="domain" description="HTH lysR-type" evidence="6">
    <location>
        <begin position="1"/>
        <end position="59"/>
    </location>
</feature>
<dbReference type="Gene3D" id="1.10.10.10">
    <property type="entry name" value="Winged helix-like DNA-binding domain superfamily/Winged helix DNA-binding domain"/>
    <property type="match status" value="1"/>
</dbReference>
<evidence type="ECO:0000256" key="2">
    <source>
        <dbReference type="ARBA" id="ARBA00023015"/>
    </source>
</evidence>